<dbReference type="PANTHER" id="PTHR28653">
    <property type="match status" value="1"/>
</dbReference>
<dbReference type="Proteomes" id="UP000694565">
    <property type="component" value="Unplaced"/>
</dbReference>
<evidence type="ECO:0008006" key="3">
    <source>
        <dbReference type="Google" id="ProtNLM"/>
    </source>
</evidence>
<dbReference type="GO" id="GO:0003697">
    <property type="term" value="F:single-stranded DNA binding"/>
    <property type="evidence" value="ECO:0007669"/>
    <property type="project" value="TreeGrafter"/>
</dbReference>
<protein>
    <recommendedName>
        <fullName evidence="3">SWIM-type zinc finger 7 associated protein 1</fullName>
    </recommendedName>
</protein>
<evidence type="ECO:0000313" key="2">
    <source>
        <dbReference type="Proteomes" id="UP000694565"/>
    </source>
</evidence>
<dbReference type="PANTHER" id="PTHR28653:SF1">
    <property type="entry name" value="ATPASE SWSAP1"/>
    <property type="match status" value="1"/>
</dbReference>
<name>A0A8C3ARY1_CYCLU</name>
<organism evidence="1 2">
    <name type="scientific">Cyclopterus lumpus</name>
    <name type="common">Lumpsucker</name>
    <dbReference type="NCBI Taxonomy" id="8103"/>
    <lineage>
        <taxon>Eukaryota</taxon>
        <taxon>Metazoa</taxon>
        <taxon>Chordata</taxon>
        <taxon>Craniata</taxon>
        <taxon>Vertebrata</taxon>
        <taxon>Euteleostomi</taxon>
        <taxon>Actinopterygii</taxon>
        <taxon>Neopterygii</taxon>
        <taxon>Teleostei</taxon>
        <taxon>Neoteleostei</taxon>
        <taxon>Acanthomorphata</taxon>
        <taxon>Eupercaria</taxon>
        <taxon>Perciformes</taxon>
        <taxon>Cottioidei</taxon>
        <taxon>Cottales</taxon>
        <taxon>Cyclopteridae</taxon>
        <taxon>Cyclopterus</taxon>
    </lineage>
</organism>
<sequence length="165" mass="18086">CSDSQLMYGLLMNHLLILHEPAHTSPTPPSLILVDGLEGYLRGPGGLDPGERSRAAHLSALLCDSAAFLTQLLRPSRSDPCRVVASFRSAVDAAAEDPALDVLDRYFQARCTVDRAGGYEAAAAGLREVWHVYLSGIRDREHRPAATREWKLLISPDGFMEFELV</sequence>
<dbReference type="Ensembl" id="ENSCLMT00005047760.1">
    <property type="protein sequence ID" value="ENSCLMP00005046160.1"/>
    <property type="gene ID" value="ENSCLMG00005021268.1"/>
</dbReference>
<dbReference type="GeneTree" id="ENSGT00940000177903"/>
<reference evidence="1" key="1">
    <citation type="submission" date="2025-08" db="UniProtKB">
        <authorList>
            <consortium name="Ensembl"/>
        </authorList>
    </citation>
    <scope>IDENTIFICATION</scope>
</reference>
<dbReference type="AlphaFoldDB" id="A0A8C3ARY1"/>
<dbReference type="GO" id="GO:0000724">
    <property type="term" value="P:double-strand break repair via homologous recombination"/>
    <property type="evidence" value="ECO:0007669"/>
    <property type="project" value="TreeGrafter"/>
</dbReference>
<evidence type="ECO:0000313" key="1">
    <source>
        <dbReference type="Ensembl" id="ENSCLMP00005046160.1"/>
    </source>
</evidence>
<dbReference type="GO" id="GO:0097196">
    <property type="term" value="C:Shu complex"/>
    <property type="evidence" value="ECO:0007669"/>
    <property type="project" value="TreeGrafter"/>
</dbReference>
<keyword evidence="2" id="KW-1185">Reference proteome</keyword>
<accession>A0A8C3ARY1</accession>
<proteinExistence type="predicted"/>
<reference evidence="1" key="2">
    <citation type="submission" date="2025-09" db="UniProtKB">
        <authorList>
            <consortium name="Ensembl"/>
        </authorList>
    </citation>
    <scope>IDENTIFICATION</scope>
</reference>